<evidence type="ECO:0000313" key="4">
    <source>
        <dbReference type="EMBL" id="UWX72320.1"/>
    </source>
</evidence>
<evidence type="ECO:0000313" key="2">
    <source>
        <dbReference type="EMBL" id="KGC14902.1"/>
    </source>
</evidence>
<feature type="transmembrane region" description="Helical" evidence="1">
    <location>
        <begin position="126"/>
        <end position="144"/>
    </location>
</feature>
<keyword evidence="1" id="KW-0472">Membrane</keyword>
<accession>A0A095GBX5</accession>
<dbReference type="OrthoDB" id="6594527at2"/>
<dbReference type="InterPro" id="IPR006750">
    <property type="entry name" value="YdcZ"/>
</dbReference>
<dbReference type="EMBL" id="CP104215">
    <property type="protein sequence ID" value="UWX72320.1"/>
    <property type="molecule type" value="Genomic_DNA"/>
</dbReference>
<dbReference type="EMBL" id="PDDY01000001">
    <property type="protein sequence ID" value="PEH41721.1"/>
    <property type="molecule type" value="Genomic_DNA"/>
</dbReference>
<dbReference type="RefSeq" id="WP_025100380.1">
    <property type="nucleotide sequence ID" value="NZ_CADEPO010000006.1"/>
</dbReference>
<dbReference type="Pfam" id="PF04657">
    <property type="entry name" value="DMT_YdcZ"/>
    <property type="match status" value="1"/>
</dbReference>
<evidence type="ECO:0000256" key="1">
    <source>
        <dbReference type="SAM" id="Phobius"/>
    </source>
</evidence>
<feature type="transmembrane region" description="Helical" evidence="1">
    <location>
        <begin position="67"/>
        <end position="88"/>
    </location>
</feature>
<reference evidence="3" key="2">
    <citation type="submission" date="2017-09" db="EMBL/GenBank/DDBJ databases">
        <title>FDA dAtabase for Regulatory Grade micrObial Sequences (FDA-ARGOS): Supporting development and validation of Infectious Disease Dx tests.</title>
        <authorList>
            <person name="Minogue T."/>
            <person name="Wolcott M."/>
            <person name="Wasieloski L."/>
            <person name="Aguilar W."/>
            <person name="Moore D."/>
            <person name="Tallon L.J."/>
            <person name="Sadzewicz L."/>
            <person name="Ott S."/>
            <person name="Zhao X."/>
            <person name="Nagaraj S."/>
            <person name="Vavikolanu K."/>
            <person name="Aluvathingal J."/>
            <person name="Nadendla S."/>
            <person name="Sichtig H."/>
        </authorList>
    </citation>
    <scope>NUCLEOTIDE SEQUENCE</scope>
    <source>
        <strain evidence="3">FDAARGOS_390</strain>
    </source>
</reference>
<dbReference type="GO" id="GO:0005886">
    <property type="term" value="C:plasma membrane"/>
    <property type="evidence" value="ECO:0007669"/>
    <property type="project" value="TreeGrafter"/>
</dbReference>
<dbReference type="PANTHER" id="PTHR34821">
    <property type="entry name" value="INNER MEMBRANE PROTEIN YDCZ"/>
    <property type="match status" value="1"/>
</dbReference>
<dbReference type="EMBL" id="JPGG01000016">
    <property type="protein sequence ID" value="KGC14902.1"/>
    <property type="molecule type" value="Genomic_DNA"/>
</dbReference>
<reference evidence="6" key="3">
    <citation type="submission" date="2017-09" db="EMBL/GenBank/DDBJ databases">
        <title>FDA dAtabase for Regulatory Grade micrObial Sequences (FDA-ARGOS): Supporting development and validation of Infectious Disease Dx tests.</title>
        <authorList>
            <person name="Minogue T."/>
            <person name="Wolcott M."/>
            <person name="Wasieloski L."/>
            <person name="Aguilar W."/>
            <person name="Moore D."/>
            <person name="Tallon L."/>
            <person name="Sadzewicz L."/>
            <person name="Ott S."/>
            <person name="Zhao X."/>
            <person name="Nagaraj S."/>
            <person name="Vavikolanu K."/>
            <person name="Aluvathingal J."/>
            <person name="Nadendla S."/>
            <person name="Sichtig H."/>
        </authorList>
    </citation>
    <scope>NUCLEOTIDE SEQUENCE [LARGE SCALE GENOMIC DNA]</scope>
    <source>
        <strain evidence="6">FDAARGOS_390</strain>
    </source>
</reference>
<sequence>MMPWLPFCLLVGAGAAVVVQNTLMARITESASTVLIALIVNSSVGLAALLTLLAMRSGKAGFGELAGALRGWGLVPGLLGAFFVFASIHGYQRFGAGTTIAVLVASQLVFGLLLDSAGAHGGALSARTLLGAGVLVLGAFLVASRNG</sequence>
<gene>
    <name evidence="2" type="primary">ydcZ</name>
    <name evidence="3" type="ORF">CRM94_05900</name>
    <name evidence="2" type="ORF">DM48_251</name>
    <name evidence="4" type="ORF">NYZ96_28200</name>
</gene>
<keyword evidence="1" id="KW-0812">Transmembrane</keyword>
<protein>
    <submittedName>
        <fullName evidence="4">DMT family transporter</fullName>
    </submittedName>
    <submittedName>
        <fullName evidence="2">Inner membrane protein ydcZ</fullName>
    </submittedName>
</protein>
<name>A0A095Y195_BURGA</name>
<reference evidence="4" key="4">
    <citation type="submission" date="2022-09" db="EMBL/GenBank/DDBJ databases">
        <title>Genomic of Burkholderia gladioli.</title>
        <authorList>
            <person name="Wu H."/>
        </authorList>
    </citation>
    <scope>NUCLEOTIDE SEQUENCE</scope>
    <source>
        <strain evidence="4">ZN-S4</strain>
    </source>
</reference>
<keyword evidence="1" id="KW-1133">Transmembrane helix</keyword>
<dbReference type="Proteomes" id="UP000220629">
    <property type="component" value="Unassembled WGS sequence"/>
</dbReference>
<accession>A0A095Y195</accession>
<dbReference type="PANTHER" id="PTHR34821:SF2">
    <property type="entry name" value="INNER MEMBRANE PROTEIN YDCZ"/>
    <property type="match status" value="1"/>
</dbReference>
<reference evidence="2 5" key="1">
    <citation type="submission" date="2014-04" db="EMBL/GenBank/DDBJ databases">
        <authorList>
            <person name="Bishop-Lilly K.A."/>
            <person name="Broomall S.M."/>
            <person name="Chain P.S."/>
            <person name="Chertkov O."/>
            <person name="Coyne S.R."/>
            <person name="Daligault H.E."/>
            <person name="Davenport K.W."/>
            <person name="Erkkila T."/>
            <person name="Frey K.G."/>
            <person name="Gibbons H.S."/>
            <person name="Gu W."/>
            <person name="Jaissle J."/>
            <person name="Johnson S.L."/>
            <person name="Koroleva G.I."/>
            <person name="Ladner J.T."/>
            <person name="Lo C.-C."/>
            <person name="Minogue T.D."/>
            <person name="Munk C."/>
            <person name="Palacios G.F."/>
            <person name="Redden C.L."/>
            <person name="Rosenzweig C.N."/>
            <person name="Scholz M.B."/>
            <person name="Teshima H."/>
            <person name="Xu Y."/>
        </authorList>
    </citation>
    <scope>NUCLEOTIDE SEQUENCE [LARGE SCALE GENOMIC DNA]</scope>
    <source>
        <strain evidence="5">gladioli</strain>
        <strain evidence="2">Gladioli</strain>
    </source>
</reference>
<feature type="transmembrane region" description="Helical" evidence="1">
    <location>
        <begin position="34"/>
        <end position="55"/>
    </location>
</feature>
<dbReference type="Proteomes" id="UP000029590">
    <property type="component" value="Unassembled WGS sequence"/>
</dbReference>
<proteinExistence type="predicted"/>
<dbReference type="Proteomes" id="UP001059745">
    <property type="component" value="Chromosome 2"/>
</dbReference>
<organism evidence="3 6">
    <name type="scientific">Burkholderia gladioli</name>
    <name type="common">Pseudomonas marginata</name>
    <name type="synonym">Phytomonas marginata</name>
    <dbReference type="NCBI Taxonomy" id="28095"/>
    <lineage>
        <taxon>Bacteria</taxon>
        <taxon>Pseudomonadati</taxon>
        <taxon>Pseudomonadota</taxon>
        <taxon>Betaproteobacteria</taxon>
        <taxon>Burkholderiales</taxon>
        <taxon>Burkholderiaceae</taxon>
        <taxon>Burkholderia</taxon>
    </lineage>
</organism>
<dbReference type="KEGG" id="bgo:BM43_4283"/>
<feature type="transmembrane region" description="Helical" evidence="1">
    <location>
        <begin position="94"/>
        <end position="114"/>
    </location>
</feature>
<dbReference type="AlphaFoldDB" id="A0A095Y195"/>
<evidence type="ECO:0000313" key="6">
    <source>
        <dbReference type="Proteomes" id="UP000220629"/>
    </source>
</evidence>
<evidence type="ECO:0000313" key="5">
    <source>
        <dbReference type="Proteomes" id="UP000029590"/>
    </source>
</evidence>
<evidence type="ECO:0000313" key="3">
    <source>
        <dbReference type="EMBL" id="PEH41721.1"/>
    </source>
</evidence>